<dbReference type="SUPFAM" id="SSF51735">
    <property type="entry name" value="NAD(P)-binding Rossmann-fold domains"/>
    <property type="match status" value="1"/>
</dbReference>
<dbReference type="PANTHER" id="PTHR12126:SF11">
    <property type="entry name" value="NADH DEHYDROGENASE [UBIQUINONE] 1 ALPHA SUBCOMPLEX SUBUNIT 9, MITOCHONDRIAL"/>
    <property type="match status" value="1"/>
</dbReference>
<sequence length="251" mass="26613">MKIAIAGGTGTVGRHVVRAAHERGHDVVVLSRKQKVDVLGDVGIARSIEGADAVIDVLNTTTLSTGAARAFFSTATSNLLAAEGQVGTAHHITLSIVGIDDIDTSYYAGKIAQERLVHASDVPHTVARTAQFHEFAEQVASQTTIGPVTVVPRTLTRPVAARDVADHLVRVAETEPAGRAPDLVGPQDATLADMVRRMYEHDGSRRRVLDVRFPGAYGRGLASGALRGGPDGQSVTETTFDQWLESADHRG</sequence>
<proteinExistence type="predicted"/>
<comment type="caution">
    <text evidence="2">The sequence shown here is derived from an EMBL/GenBank/DDBJ whole genome shotgun (WGS) entry which is preliminary data.</text>
</comment>
<evidence type="ECO:0000259" key="1">
    <source>
        <dbReference type="Pfam" id="PF13460"/>
    </source>
</evidence>
<dbReference type="GO" id="GO:0044877">
    <property type="term" value="F:protein-containing complex binding"/>
    <property type="evidence" value="ECO:0007669"/>
    <property type="project" value="TreeGrafter"/>
</dbReference>
<feature type="domain" description="NAD(P)-binding" evidence="1">
    <location>
        <begin position="7"/>
        <end position="173"/>
    </location>
</feature>
<reference evidence="2" key="1">
    <citation type="submission" date="2021-05" db="EMBL/GenBank/DDBJ databases">
        <title>Novel Bacillus species.</title>
        <authorList>
            <person name="Liu G."/>
        </authorList>
    </citation>
    <scope>NUCLEOTIDE SEQUENCE</scope>
    <source>
        <strain evidence="2">FJAT-50051</strain>
    </source>
</reference>
<dbReference type="EMBL" id="JAGYPE010000002">
    <property type="protein sequence ID" value="MBS4182018.1"/>
    <property type="molecule type" value="Genomic_DNA"/>
</dbReference>
<dbReference type="InterPro" id="IPR036291">
    <property type="entry name" value="NAD(P)-bd_dom_sf"/>
</dbReference>
<protein>
    <submittedName>
        <fullName evidence="2">NAD(P)H-binding protein</fullName>
    </submittedName>
</protein>
<dbReference type="AlphaFoldDB" id="A0A942Y980"/>
<accession>A0A942Y980</accession>
<dbReference type="Gene3D" id="3.40.50.720">
    <property type="entry name" value="NAD(P)-binding Rossmann-like Domain"/>
    <property type="match status" value="1"/>
</dbReference>
<gene>
    <name evidence="2" type="ORF">KHB02_11545</name>
</gene>
<dbReference type="PANTHER" id="PTHR12126">
    <property type="entry name" value="NADH-UBIQUINONE OXIDOREDUCTASE 39 KDA SUBUNIT-RELATED"/>
    <property type="match status" value="1"/>
</dbReference>
<dbReference type="Pfam" id="PF13460">
    <property type="entry name" value="NAD_binding_10"/>
    <property type="match status" value="1"/>
</dbReference>
<name>A0A942Y980_9BACI</name>
<evidence type="ECO:0000313" key="2">
    <source>
        <dbReference type="EMBL" id="MBS4182018.1"/>
    </source>
</evidence>
<dbReference type="InterPro" id="IPR051207">
    <property type="entry name" value="ComplexI_NDUFA9_subunit"/>
</dbReference>
<dbReference type="InterPro" id="IPR016040">
    <property type="entry name" value="NAD(P)-bd_dom"/>
</dbReference>
<organism evidence="2">
    <name type="scientific">Neobacillus citreus</name>
    <dbReference type="NCBI Taxonomy" id="2833578"/>
    <lineage>
        <taxon>Bacteria</taxon>
        <taxon>Bacillati</taxon>
        <taxon>Bacillota</taxon>
        <taxon>Bacilli</taxon>
        <taxon>Bacillales</taxon>
        <taxon>Bacillaceae</taxon>
        <taxon>Neobacillus</taxon>
    </lineage>
</organism>